<keyword evidence="2" id="KW-1185">Reference proteome</keyword>
<organism evidence="1 2">
    <name type="scientific">Punica granatum</name>
    <name type="common">Pomegranate</name>
    <dbReference type="NCBI Taxonomy" id="22663"/>
    <lineage>
        <taxon>Eukaryota</taxon>
        <taxon>Viridiplantae</taxon>
        <taxon>Streptophyta</taxon>
        <taxon>Embryophyta</taxon>
        <taxon>Tracheophyta</taxon>
        <taxon>Spermatophyta</taxon>
        <taxon>Magnoliopsida</taxon>
        <taxon>eudicotyledons</taxon>
        <taxon>Gunneridae</taxon>
        <taxon>Pentapetalae</taxon>
        <taxon>rosids</taxon>
        <taxon>malvids</taxon>
        <taxon>Myrtales</taxon>
        <taxon>Lythraceae</taxon>
        <taxon>Punica</taxon>
    </lineage>
</organism>
<comment type="caution">
    <text evidence="1">The sequence shown here is derived from an EMBL/GenBank/DDBJ whole genome shotgun (WGS) entry which is preliminary data.</text>
</comment>
<proteinExistence type="predicted"/>
<evidence type="ECO:0000313" key="1">
    <source>
        <dbReference type="EMBL" id="PKI78136.1"/>
    </source>
</evidence>
<gene>
    <name evidence="1" type="ORF">CRG98_001464</name>
</gene>
<dbReference type="EMBL" id="PGOL01000060">
    <property type="protein sequence ID" value="PKI78136.1"/>
    <property type="molecule type" value="Genomic_DNA"/>
</dbReference>
<dbReference type="Proteomes" id="UP000233551">
    <property type="component" value="Unassembled WGS sequence"/>
</dbReference>
<reference evidence="1 2" key="1">
    <citation type="submission" date="2017-11" db="EMBL/GenBank/DDBJ databases">
        <title>De-novo sequencing of pomegranate (Punica granatum L.) genome.</title>
        <authorList>
            <person name="Akparov Z."/>
            <person name="Amiraslanov A."/>
            <person name="Hajiyeva S."/>
            <person name="Abbasov M."/>
            <person name="Kaur K."/>
            <person name="Hamwieh A."/>
            <person name="Solovyev V."/>
            <person name="Salamov A."/>
            <person name="Braich B."/>
            <person name="Kosarev P."/>
            <person name="Mahmoud A."/>
            <person name="Hajiyev E."/>
            <person name="Babayeva S."/>
            <person name="Izzatullayeva V."/>
            <person name="Mammadov A."/>
            <person name="Mammadov A."/>
            <person name="Sharifova S."/>
            <person name="Ojaghi J."/>
            <person name="Eynullazada K."/>
            <person name="Bayramov B."/>
            <person name="Abdulazimova A."/>
            <person name="Shahmuradov I."/>
        </authorList>
    </citation>
    <scope>NUCLEOTIDE SEQUENCE [LARGE SCALE GENOMIC DNA]</scope>
    <source>
        <strain evidence="2">cv. AG2017</strain>
        <tissue evidence="1">Leaf</tissue>
    </source>
</reference>
<accession>A0A2I0LD50</accession>
<sequence>MEITLGMEFDSLENFKNAIRENNIALGREIKFEKNDNVRIHMGKLDQELKTSKLEEILLEICQGNNSSKLDKTIKRRLNMTLSIIQKLGYNQVLEMSHPVMPFSYTPITAETMGVAMLELLQYLQLISIQGDLLLLNRLNLKEADAPHFVSLINGI</sequence>
<name>A0A2I0LD50_PUNGR</name>
<protein>
    <submittedName>
        <fullName evidence="1">Uncharacterized protein</fullName>
    </submittedName>
</protein>
<evidence type="ECO:0000313" key="2">
    <source>
        <dbReference type="Proteomes" id="UP000233551"/>
    </source>
</evidence>
<dbReference type="AlphaFoldDB" id="A0A2I0LD50"/>